<dbReference type="SUPFAM" id="SSF88713">
    <property type="entry name" value="Glycoside hydrolase/deacetylase"/>
    <property type="match status" value="1"/>
</dbReference>
<dbReference type="InterPro" id="IPR002509">
    <property type="entry name" value="NODB_dom"/>
</dbReference>
<keyword evidence="7" id="KW-1185">Reference proteome</keyword>
<keyword evidence="4" id="KW-0812">Transmembrane</keyword>
<keyword evidence="4" id="KW-1133">Transmembrane helix</keyword>
<gene>
    <name evidence="6" type="ORF">GCU69_16235</name>
</gene>
<evidence type="ECO:0000256" key="3">
    <source>
        <dbReference type="SAM" id="MobiDB-lite"/>
    </source>
</evidence>
<sequence>MTRKNGTTGRTGTGRQDAVRSAQPRRGRRPVGPVLLFAGLAGLCLTVVAPAGASEAPAADRGPGRGHATSAIVDSTRHDGRSVALTFDDGPNPTDTPRLLEVLREHRVKAVFCLWGEHVEQHPEVVRAIVADGHALCNHTMRHDDISAWSPERIRADLRQTNEAIRRAVPGSAPVRWFRAPYGSWGEHAADVAAGMGMQPLGWRLDIADWEPPGTDELVRRLEEGITPGAVVLLHDGGGDRSQTVEAVDRVIPVFKDHGWRFDRPARRG</sequence>
<reference evidence="6 7" key="1">
    <citation type="submission" date="2019-10" db="EMBL/GenBank/DDBJ databases">
        <title>Streptomyces tenebrisbrunneis sp.nov., an endogenous actinomycete isolated from of Lycium ruthenicum.</title>
        <authorList>
            <person name="Ma L."/>
        </authorList>
    </citation>
    <scope>NUCLEOTIDE SEQUENCE [LARGE SCALE GENOMIC DNA]</scope>
    <source>
        <strain evidence="6 7">TRM 66187</strain>
    </source>
</reference>
<keyword evidence="2" id="KW-0378">Hydrolase</keyword>
<dbReference type="InterPro" id="IPR050248">
    <property type="entry name" value="Polysacc_deacetylase_ArnD"/>
</dbReference>
<proteinExistence type="predicted"/>
<evidence type="ECO:0000256" key="2">
    <source>
        <dbReference type="ARBA" id="ARBA00022801"/>
    </source>
</evidence>
<feature type="region of interest" description="Disordered" evidence="3">
    <location>
        <begin position="55"/>
        <end position="75"/>
    </location>
</feature>
<feature type="transmembrane region" description="Helical" evidence="4">
    <location>
        <begin position="34"/>
        <end position="53"/>
    </location>
</feature>
<feature type="domain" description="NodB homology" evidence="5">
    <location>
        <begin position="81"/>
        <end position="263"/>
    </location>
</feature>
<evidence type="ECO:0000256" key="1">
    <source>
        <dbReference type="ARBA" id="ARBA00022723"/>
    </source>
</evidence>
<dbReference type="PROSITE" id="PS51677">
    <property type="entry name" value="NODB"/>
    <property type="match status" value="1"/>
</dbReference>
<dbReference type="Gene3D" id="3.20.20.370">
    <property type="entry name" value="Glycoside hydrolase/deacetylase"/>
    <property type="match status" value="1"/>
</dbReference>
<accession>A0ABQ7FGW0</accession>
<dbReference type="RefSeq" id="WP_156206426.1">
    <property type="nucleotide sequence ID" value="NZ_WHPN01000292.1"/>
</dbReference>
<dbReference type="Pfam" id="PF01522">
    <property type="entry name" value="Polysacc_deac_1"/>
    <property type="match status" value="1"/>
</dbReference>
<dbReference type="InterPro" id="IPR011330">
    <property type="entry name" value="Glyco_hydro/deAcase_b/a-brl"/>
</dbReference>
<keyword evidence="1" id="KW-0479">Metal-binding</keyword>
<evidence type="ECO:0000259" key="5">
    <source>
        <dbReference type="PROSITE" id="PS51677"/>
    </source>
</evidence>
<keyword evidence="4" id="KW-0472">Membrane</keyword>
<evidence type="ECO:0000256" key="4">
    <source>
        <dbReference type="SAM" id="Phobius"/>
    </source>
</evidence>
<organism evidence="6 7">
    <name type="scientific">Streptomyces lycii</name>
    <dbReference type="NCBI Taxonomy" id="2654337"/>
    <lineage>
        <taxon>Bacteria</taxon>
        <taxon>Bacillati</taxon>
        <taxon>Actinomycetota</taxon>
        <taxon>Actinomycetes</taxon>
        <taxon>Kitasatosporales</taxon>
        <taxon>Streptomycetaceae</taxon>
        <taxon>Streptomyces</taxon>
    </lineage>
</organism>
<comment type="caution">
    <text evidence="6">The sequence shown here is derived from an EMBL/GenBank/DDBJ whole genome shotgun (WGS) entry which is preliminary data.</text>
</comment>
<protein>
    <submittedName>
        <fullName evidence="6">Polysaccharide deacetylase family protein</fullName>
    </submittedName>
</protein>
<dbReference type="CDD" id="cd10917">
    <property type="entry name" value="CE4_NodB_like_6s_7s"/>
    <property type="match status" value="1"/>
</dbReference>
<dbReference type="Proteomes" id="UP000621266">
    <property type="component" value="Unassembled WGS sequence"/>
</dbReference>
<name>A0ABQ7FGW0_9ACTN</name>
<feature type="compositionally biased region" description="Low complexity" evidence="3">
    <location>
        <begin position="1"/>
        <end position="15"/>
    </location>
</feature>
<evidence type="ECO:0000313" key="6">
    <source>
        <dbReference type="EMBL" id="KAF4408060.1"/>
    </source>
</evidence>
<dbReference type="EMBL" id="WHPN01000292">
    <property type="protein sequence ID" value="KAF4408060.1"/>
    <property type="molecule type" value="Genomic_DNA"/>
</dbReference>
<feature type="region of interest" description="Disordered" evidence="3">
    <location>
        <begin position="1"/>
        <end position="30"/>
    </location>
</feature>
<dbReference type="PANTHER" id="PTHR10587:SF133">
    <property type="entry name" value="CHITIN DEACETYLASE 1-RELATED"/>
    <property type="match status" value="1"/>
</dbReference>
<dbReference type="PANTHER" id="PTHR10587">
    <property type="entry name" value="GLYCOSYL TRANSFERASE-RELATED"/>
    <property type="match status" value="1"/>
</dbReference>
<evidence type="ECO:0000313" key="7">
    <source>
        <dbReference type="Proteomes" id="UP000621266"/>
    </source>
</evidence>